<feature type="region of interest" description="Disordered" evidence="1">
    <location>
        <begin position="31"/>
        <end position="71"/>
    </location>
</feature>
<name>A0A061DHN1_THECC</name>
<dbReference type="Gramene" id="EOX91296">
    <property type="protein sequence ID" value="EOX91296"/>
    <property type="gene ID" value="TCM_000536"/>
</dbReference>
<dbReference type="EMBL" id="CM001879">
    <property type="protein sequence ID" value="EOX91296.1"/>
    <property type="molecule type" value="Genomic_DNA"/>
</dbReference>
<keyword evidence="3" id="KW-1185">Reference proteome</keyword>
<protein>
    <submittedName>
        <fullName evidence="2">Uncharacterized protein</fullName>
    </submittedName>
</protein>
<evidence type="ECO:0000256" key="1">
    <source>
        <dbReference type="SAM" id="MobiDB-lite"/>
    </source>
</evidence>
<evidence type="ECO:0000313" key="2">
    <source>
        <dbReference type="EMBL" id="EOX91296.1"/>
    </source>
</evidence>
<dbReference type="InParanoid" id="A0A061DHN1"/>
<dbReference type="Proteomes" id="UP000026915">
    <property type="component" value="Chromosome 1"/>
</dbReference>
<evidence type="ECO:0000313" key="3">
    <source>
        <dbReference type="Proteomes" id="UP000026915"/>
    </source>
</evidence>
<gene>
    <name evidence="2" type="ORF">TCM_000536</name>
</gene>
<proteinExistence type="predicted"/>
<dbReference type="HOGENOM" id="CLU_2745118_0_0_1"/>
<accession>A0A061DHN1</accession>
<sequence length="71" mass="8341">MNFRRGVAPVQKTKELRNRVWQHSENINAPNNICRMGKHKHNERNYSPNLRTWGNKKSIAESPRSQNEQSA</sequence>
<reference evidence="2 3" key="1">
    <citation type="journal article" date="2013" name="Genome Biol.">
        <title>The genome sequence of the most widely cultivated cacao type and its use to identify candidate genes regulating pod color.</title>
        <authorList>
            <person name="Motamayor J.C."/>
            <person name="Mockaitis K."/>
            <person name="Schmutz J."/>
            <person name="Haiminen N."/>
            <person name="Iii D.L."/>
            <person name="Cornejo O."/>
            <person name="Findley S.D."/>
            <person name="Zheng P."/>
            <person name="Utro F."/>
            <person name="Royaert S."/>
            <person name="Saski C."/>
            <person name="Jenkins J."/>
            <person name="Podicheti R."/>
            <person name="Zhao M."/>
            <person name="Scheffler B.E."/>
            <person name="Stack J.C."/>
            <person name="Feltus F.A."/>
            <person name="Mustiga G.M."/>
            <person name="Amores F."/>
            <person name="Phillips W."/>
            <person name="Marelli J.P."/>
            <person name="May G.D."/>
            <person name="Shapiro H."/>
            <person name="Ma J."/>
            <person name="Bustamante C.D."/>
            <person name="Schnell R.J."/>
            <person name="Main D."/>
            <person name="Gilbert D."/>
            <person name="Parida L."/>
            <person name="Kuhn D.N."/>
        </authorList>
    </citation>
    <scope>NUCLEOTIDE SEQUENCE [LARGE SCALE GENOMIC DNA]</scope>
    <source>
        <strain evidence="3">cv. Matina 1-6</strain>
    </source>
</reference>
<dbReference type="AlphaFoldDB" id="A0A061DHN1"/>
<organism evidence="2 3">
    <name type="scientific">Theobroma cacao</name>
    <name type="common">Cacao</name>
    <name type="synonym">Cocoa</name>
    <dbReference type="NCBI Taxonomy" id="3641"/>
    <lineage>
        <taxon>Eukaryota</taxon>
        <taxon>Viridiplantae</taxon>
        <taxon>Streptophyta</taxon>
        <taxon>Embryophyta</taxon>
        <taxon>Tracheophyta</taxon>
        <taxon>Spermatophyta</taxon>
        <taxon>Magnoliopsida</taxon>
        <taxon>eudicotyledons</taxon>
        <taxon>Gunneridae</taxon>
        <taxon>Pentapetalae</taxon>
        <taxon>rosids</taxon>
        <taxon>malvids</taxon>
        <taxon>Malvales</taxon>
        <taxon>Malvaceae</taxon>
        <taxon>Byttnerioideae</taxon>
        <taxon>Theobroma</taxon>
    </lineage>
</organism>